<keyword evidence="1" id="KW-1133">Transmembrane helix</keyword>
<keyword evidence="1" id="KW-0812">Transmembrane</keyword>
<accession>A0AAW1Q4D6</accession>
<organism evidence="3 4">
    <name type="scientific">[Myrmecia] bisecta</name>
    <dbReference type="NCBI Taxonomy" id="41462"/>
    <lineage>
        <taxon>Eukaryota</taxon>
        <taxon>Viridiplantae</taxon>
        <taxon>Chlorophyta</taxon>
        <taxon>core chlorophytes</taxon>
        <taxon>Trebouxiophyceae</taxon>
        <taxon>Trebouxiales</taxon>
        <taxon>Trebouxiaceae</taxon>
        <taxon>Myrmecia</taxon>
    </lineage>
</organism>
<feature type="transmembrane region" description="Helical" evidence="1">
    <location>
        <begin position="6"/>
        <end position="29"/>
    </location>
</feature>
<comment type="caution">
    <text evidence="3">The sequence shown here is derived from an EMBL/GenBank/DDBJ whole genome shotgun (WGS) entry which is preliminary data.</text>
</comment>
<feature type="transmembrane region" description="Helical" evidence="1">
    <location>
        <begin position="104"/>
        <end position="125"/>
    </location>
</feature>
<dbReference type="SMART" id="SM00563">
    <property type="entry name" value="PlsC"/>
    <property type="match status" value="1"/>
</dbReference>
<proteinExistence type="predicted"/>
<keyword evidence="1" id="KW-0472">Membrane</keyword>
<dbReference type="SUPFAM" id="SSF69593">
    <property type="entry name" value="Glycerol-3-phosphate (1)-acyltransferase"/>
    <property type="match status" value="1"/>
</dbReference>
<evidence type="ECO:0000313" key="4">
    <source>
        <dbReference type="Proteomes" id="UP001489004"/>
    </source>
</evidence>
<evidence type="ECO:0000256" key="1">
    <source>
        <dbReference type="SAM" id="Phobius"/>
    </source>
</evidence>
<keyword evidence="4" id="KW-1185">Reference proteome</keyword>
<protein>
    <recommendedName>
        <fullName evidence="2">Phospholipid/glycerol acyltransferase domain-containing protein</fullName>
    </recommendedName>
</protein>
<dbReference type="InterPro" id="IPR002123">
    <property type="entry name" value="Plipid/glycerol_acylTrfase"/>
</dbReference>
<dbReference type="AlphaFoldDB" id="A0AAW1Q4D6"/>
<reference evidence="3 4" key="1">
    <citation type="journal article" date="2024" name="Nat. Commun.">
        <title>Phylogenomics reveals the evolutionary origins of lichenization in chlorophyte algae.</title>
        <authorList>
            <person name="Puginier C."/>
            <person name="Libourel C."/>
            <person name="Otte J."/>
            <person name="Skaloud P."/>
            <person name="Haon M."/>
            <person name="Grisel S."/>
            <person name="Petersen M."/>
            <person name="Berrin J.G."/>
            <person name="Delaux P.M."/>
            <person name="Dal Grande F."/>
            <person name="Keller J."/>
        </authorList>
    </citation>
    <scope>NUCLEOTIDE SEQUENCE [LARGE SCALE GENOMIC DNA]</scope>
    <source>
        <strain evidence="3 4">SAG 2043</strain>
    </source>
</reference>
<dbReference type="EMBL" id="JALJOR010000006">
    <property type="protein sequence ID" value="KAK9815692.1"/>
    <property type="molecule type" value="Genomic_DNA"/>
</dbReference>
<gene>
    <name evidence="3" type="ORF">WJX72_008180</name>
</gene>
<sequence>MSLLAILLDLPAFLVGVFFLYWSVPLAVITRRVKAFKLTGLRNDAYGWAAGIKDSFGVNMLRMAGPDLYRDGTCVYLSNHRSWADFFLDVIATEGRAQMLSRMAVFFVFPMFMIPVRVVRGVILFKRGTIRDKEKFNIMVDASMHDSPMNGLIVYPEGHRSTRRASLPLKRGMLHYVFSRKHLVQIVMSSNKEAIISEKTLSAHFRQTVVVGYSEVIRSSDFGTFEEFVAAVQKAWDAEWARVYAADWNAPMTSFPENIDDQPDIFTLTMLSE</sequence>
<name>A0AAW1Q4D6_9CHLO</name>
<feature type="domain" description="Phospholipid/glycerol acyltransferase" evidence="2">
    <location>
        <begin position="74"/>
        <end position="191"/>
    </location>
</feature>
<evidence type="ECO:0000259" key="2">
    <source>
        <dbReference type="SMART" id="SM00563"/>
    </source>
</evidence>
<dbReference type="Proteomes" id="UP001489004">
    <property type="component" value="Unassembled WGS sequence"/>
</dbReference>
<dbReference type="GO" id="GO:0016746">
    <property type="term" value="F:acyltransferase activity"/>
    <property type="evidence" value="ECO:0007669"/>
    <property type="project" value="InterPro"/>
</dbReference>
<dbReference type="Pfam" id="PF01553">
    <property type="entry name" value="Acyltransferase"/>
    <property type="match status" value="1"/>
</dbReference>
<evidence type="ECO:0000313" key="3">
    <source>
        <dbReference type="EMBL" id="KAK9815692.1"/>
    </source>
</evidence>